<dbReference type="Proteomes" id="UP000030764">
    <property type="component" value="Unassembled WGS sequence"/>
</dbReference>
<dbReference type="EMBL" id="KL363325">
    <property type="protein sequence ID" value="KFD47487.1"/>
    <property type="molecule type" value="Genomic_DNA"/>
</dbReference>
<dbReference type="Proteomes" id="UP000030758">
    <property type="component" value="Unassembled WGS sequence"/>
</dbReference>
<protein>
    <submittedName>
        <fullName evidence="2">Uncharacterized protein</fullName>
    </submittedName>
</protein>
<keyword evidence="3" id="KW-1185">Reference proteome</keyword>
<name>A0A085MT06_9BILA</name>
<evidence type="ECO:0000313" key="3">
    <source>
        <dbReference type="Proteomes" id="UP000030764"/>
    </source>
</evidence>
<proteinExistence type="predicted"/>
<evidence type="ECO:0000313" key="1">
    <source>
        <dbReference type="EMBL" id="KFD47487.1"/>
    </source>
</evidence>
<gene>
    <name evidence="1" type="ORF">M513_11648</name>
    <name evidence="2" type="ORF">M514_11648</name>
</gene>
<reference evidence="2 3" key="1">
    <citation type="journal article" date="2014" name="Nat. Genet.">
        <title>Genome and transcriptome of the porcine whipworm Trichuris suis.</title>
        <authorList>
            <person name="Jex A.R."/>
            <person name="Nejsum P."/>
            <person name="Schwarz E.M."/>
            <person name="Hu L."/>
            <person name="Young N.D."/>
            <person name="Hall R.S."/>
            <person name="Korhonen P.K."/>
            <person name="Liao S."/>
            <person name="Thamsborg S."/>
            <person name="Xia J."/>
            <person name="Xu P."/>
            <person name="Wang S."/>
            <person name="Scheerlinck J.P."/>
            <person name="Hofmann A."/>
            <person name="Sternberg P.W."/>
            <person name="Wang J."/>
            <person name="Gasser R.B."/>
        </authorList>
    </citation>
    <scope>NUCLEOTIDE SEQUENCE [LARGE SCALE GENOMIC DNA]</scope>
    <source>
        <strain evidence="2">DCEP-RM93F</strain>
        <strain evidence="1">DCEP-RM93M</strain>
    </source>
</reference>
<dbReference type="AlphaFoldDB" id="A0A085MT06"/>
<accession>A0A085MT06</accession>
<dbReference type="EMBL" id="KL367673">
    <property type="protein sequence ID" value="KFD60352.1"/>
    <property type="molecule type" value="Genomic_DNA"/>
</dbReference>
<organism evidence="2">
    <name type="scientific">Trichuris suis</name>
    <name type="common">pig whipworm</name>
    <dbReference type="NCBI Taxonomy" id="68888"/>
    <lineage>
        <taxon>Eukaryota</taxon>
        <taxon>Metazoa</taxon>
        <taxon>Ecdysozoa</taxon>
        <taxon>Nematoda</taxon>
        <taxon>Enoplea</taxon>
        <taxon>Dorylaimia</taxon>
        <taxon>Trichinellida</taxon>
        <taxon>Trichuridae</taxon>
        <taxon>Trichuris</taxon>
    </lineage>
</organism>
<evidence type="ECO:0000313" key="2">
    <source>
        <dbReference type="EMBL" id="KFD60352.1"/>
    </source>
</evidence>
<sequence length="107" mass="11716">MAFIHPHCCVETAITENKEERNQPQRDVPAAVVSAASCPTGSCPAASCPGSRLAEANCPVPAIYIRWLFNTVKDEESAVTLVHEKDLLHGTTTYRKYPPRHSQLTSP</sequence>